<gene>
    <name evidence="9" type="ORF">ACHHYP_02212</name>
</gene>
<dbReference type="GO" id="GO:0005507">
    <property type="term" value="F:copper ion binding"/>
    <property type="evidence" value="ECO:0007669"/>
    <property type="project" value="InterPro"/>
</dbReference>
<keyword evidence="4 6" id="KW-1133">Transmembrane helix</keyword>
<evidence type="ECO:0000256" key="1">
    <source>
        <dbReference type="ARBA" id="ARBA00004141"/>
    </source>
</evidence>
<comment type="subcellular location">
    <subcellularLocation>
        <location evidence="1">Membrane</location>
        <topology evidence="1">Multi-pass membrane protein</topology>
    </subcellularLocation>
</comment>
<dbReference type="EMBL" id="JNBR01000393">
    <property type="protein sequence ID" value="OQR93843.1"/>
    <property type="molecule type" value="Genomic_DNA"/>
</dbReference>
<dbReference type="InterPro" id="IPR008972">
    <property type="entry name" value="Cupredoxin"/>
</dbReference>
<evidence type="ECO:0000256" key="3">
    <source>
        <dbReference type="ARBA" id="ARBA00022692"/>
    </source>
</evidence>
<dbReference type="Pfam" id="PF02535">
    <property type="entry name" value="Zip"/>
    <property type="match status" value="1"/>
</dbReference>
<dbReference type="InterPro" id="IPR011706">
    <property type="entry name" value="Cu-oxidase_C"/>
</dbReference>
<feature type="transmembrane region" description="Helical" evidence="6">
    <location>
        <begin position="792"/>
        <end position="817"/>
    </location>
</feature>
<evidence type="ECO:0000259" key="8">
    <source>
        <dbReference type="Pfam" id="PF07732"/>
    </source>
</evidence>
<dbReference type="InterPro" id="IPR003689">
    <property type="entry name" value="ZIP"/>
</dbReference>
<feature type="non-terminal residue" evidence="9">
    <location>
        <position position="881"/>
    </location>
</feature>
<evidence type="ECO:0000313" key="10">
    <source>
        <dbReference type="Proteomes" id="UP000243579"/>
    </source>
</evidence>
<dbReference type="InterPro" id="IPR045087">
    <property type="entry name" value="Cu-oxidase_fam"/>
</dbReference>
<evidence type="ECO:0000256" key="4">
    <source>
        <dbReference type="ARBA" id="ARBA00022989"/>
    </source>
</evidence>
<feature type="transmembrane region" description="Helical" evidence="6">
    <location>
        <begin position="571"/>
        <end position="594"/>
    </location>
</feature>
<keyword evidence="10" id="KW-1185">Reference proteome</keyword>
<proteinExistence type="inferred from homology"/>
<dbReference type="Proteomes" id="UP000243579">
    <property type="component" value="Unassembled WGS sequence"/>
</dbReference>
<evidence type="ECO:0000313" key="9">
    <source>
        <dbReference type="EMBL" id="OQR93843.1"/>
    </source>
</evidence>
<dbReference type="PANTHER" id="PTHR48267">
    <property type="entry name" value="CUPREDOXIN SUPERFAMILY PROTEIN"/>
    <property type="match status" value="1"/>
</dbReference>
<dbReference type="GO" id="GO:0016491">
    <property type="term" value="F:oxidoreductase activity"/>
    <property type="evidence" value="ECO:0007669"/>
    <property type="project" value="InterPro"/>
</dbReference>
<dbReference type="GO" id="GO:0046873">
    <property type="term" value="F:metal ion transmembrane transporter activity"/>
    <property type="evidence" value="ECO:0007669"/>
    <property type="project" value="InterPro"/>
</dbReference>
<dbReference type="OrthoDB" id="262547at2759"/>
<reference evidence="9 10" key="1">
    <citation type="journal article" date="2014" name="Genome Biol. Evol.">
        <title>The secreted proteins of Achlya hypogyna and Thraustotheca clavata identify the ancestral oomycete secretome and reveal gene acquisitions by horizontal gene transfer.</title>
        <authorList>
            <person name="Misner I."/>
            <person name="Blouin N."/>
            <person name="Leonard G."/>
            <person name="Richards T.A."/>
            <person name="Lane C.E."/>
        </authorList>
    </citation>
    <scope>NUCLEOTIDE SEQUENCE [LARGE SCALE GENOMIC DNA]</scope>
    <source>
        <strain evidence="9 10">ATCC 48635</strain>
    </source>
</reference>
<dbReference type="STRING" id="1202772.A0A1V9Z766"/>
<feature type="domain" description="Plastocyanin-like" evidence="8">
    <location>
        <begin position="135"/>
        <end position="202"/>
    </location>
</feature>
<comment type="similarity">
    <text evidence="2">Belongs to the multicopper oxidase family.</text>
</comment>
<comment type="caution">
    <text evidence="9">The sequence shown here is derived from an EMBL/GenBank/DDBJ whole genome shotgun (WGS) entry which is preliminary data.</text>
</comment>
<keyword evidence="3 6" id="KW-0812">Transmembrane</keyword>
<dbReference type="AlphaFoldDB" id="A0A1V9Z766"/>
<protein>
    <submittedName>
        <fullName evidence="9">Zinc (Zn2)-Iron (Fe2) Permease (ZIP) Family</fullName>
    </submittedName>
</protein>
<dbReference type="GO" id="GO:0016020">
    <property type="term" value="C:membrane"/>
    <property type="evidence" value="ECO:0007669"/>
    <property type="project" value="UniProtKB-SubCell"/>
</dbReference>
<dbReference type="InterPro" id="IPR011707">
    <property type="entry name" value="Cu-oxidase-like_N"/>
</dbReference>
<dbReference type="PANTHER" id="PTHR48267:SF1">
    <property type="entry name" value="BILIRUBIN OXIDASE"/>
    <property type="match status" value="1"/>
</dbReference>
<name>A0A1V9Z766_ACHHY</name>
<feature type="transmembrane region" description="Helical" evidence="6">
    <location>
        <begin position="606"/>
        <end position="624"/>
    </location>
</feature>
<feature type="transmembrane region" description="Helical" evidence="6">
    <location>
        <begin position="824"/>
        <end position="844"/>
    </location>
</feature>
<organism evidence="9 10">
    <name type="scientific">Achlya hypogyna</name>
    <name type="common">Oomycete</name>
    <name type="synonym">Protoachlya hypogyna</name>
    <dbReference type="NCBI Taxonomy" id="1202772"/>
    <lineage>
        <taxon>Eukaryota</taxon>
        <taxon>Sar</taxon>
        <taxon>Stramenopiles</taxon>
        <taxon>Oomycota</taxon>
        <taxon>Saprolegniomycetes</taxon>
        <taxon>Saprolegniales</taxon>
        <taxon>Achlyaceae</taxon>
        <taxon>Achlya</taxon>
    </lineage>
</organism>
<evidence type="ECO:0000256" key="2">
    <source>
        <dbReference type="ARBA" id="ARBA00010609"/>
    </source>
</evidence>
<feature type="domain" description="Plastocyanin-like" evidence="7">
    <location>
        <begin position="422"/>
        <end position="545"/>
    </location>
</feature>
<dbReference type="Gene3D" id="2.60.40.420">
    <property type="entry name" value="Cupredoxins - blue copper proteins"/>
    <property type="match status" value="3"/>
</dbReference>
<dbReference type="Pfam" id="PF07731">
    <property type="entry name" value="Cu-oxidase_2"/>
    <property type="match status" value="1"/>
</dbReference>
<feature type="transmembrane region" description="Helical" evidence="6">
    <location>
        <begin position="672"/>
        <end position="695"/>
    </location>
</feature>
<dbReference type="Pfam" id="PF07732">
    <property type="entry name" value="Cu-oxidase_3"/>
    <property type="match status" value="1"/>
</dbReference>
<evidence type="ECO:0000259" key="7">
    <source>
        <dbReference type="Pfam" id="PF07731"/>
    </source>
</evidence>
<evidence type="ECO:0000256" key="5">
    <source>
        <dbReference type="ARBA" id="ARBA00023136"/>
    </source>
</evidence>
<dbReference type="SUPFAM" id="SSF49503">
    <property type="entry name" value="Cupredoxins"/>
    <property type="match status" value="3"/>
</dbReference>
<feature type="transmembrane region" description="Helical" evidence="6">
    <location>
        <begin position="856"/>
        <end position="875"/>
    </location>
</feature>
<feature type="transmembrane region" description="Helical" evidence="6">
    <location>
        <begin position="762"/>
        <end position="786"/>
    </location>
</feature>
<accession>A0A1V9Z766</accession>
<evidence type="ECO:0000256" key="6">
    <source>
        <dbReference type="SAM" id="Phobius"/>
    </source>
</evidence>
<sequence length="881" mass="95380">MKLTHLLPLAVASMAQRPDPPKFTGELYAFKAFSSPLVIPEIVDMRAGGSLKMNIGQVGAHSWGNGVPTATLYGYGVVGKNMSHPGPTILVKKDTPINVEWFNTLGSSTHLLGKYIEPTLLRSNSECYPNCGIPVITHMHGLESPPQYDGLPHYSIYKNQSFNAVYTNRQGASTKVYHDHAIGLSRLNVWAGLFGMYIIQDDVLDAKYGLANMTDIPVMIADKIIDPSGKLLYTSVVTCPIVGTLWMSESWGTVNTVNGVVMPYVEVGQEMVRFRIANMANSRHYDVSLPFADKCKLVASDSGYVQTPTAVNASTTLFSLERMELVCDFTGVADGTTYEVKDGAEIDSSYVYDSRIFQVRVVAKGAPGAKVTLPATMSKLKDLQALYKETNGKLRTITLGEMTDMSQCPTQSILTQYGQVANVSTIQNTLMCTRGKVEKWQFKNPTDDFHPFHWHLVNAQCGPDDDHINKNELKDVVVIPNGASLPSGDVTGVTKICYVACTPDEFLVQGSSRTADDFGFDTSEPYLAHCHIMEHEDNSMMAWFQLLKEDDTNPVDDGTVVSSTPQLTNSIIWSAIGMSFVGGMATTLSVLVISIPRLNFMAGDKALAMTFALSAGVMLFISLVDLFNESINNFRNAWAVGGSEGVDPELIEQGLAPPGTVAPVCDPTCVGYAWLATTGCFYGGVLVILLLEIIVHRVFDYHTKDFETLGVADEEEREIMDVGAVEVKTPAGCADNVEMPVNSDTDGSDDGQDAKKKEFRRAGILTGIAIAIHNFPEGIALFVASLQGLKTGLVLAIGITLHNFPEGVAIAAPVYYATNSKKQAFFWTALSGIAQPCGAFIGWATVSGGVTPLLSATLYGFVSGMLVCITMKELVPGAFKF</sequence>
<keyword evidence="5 6" id="KW-0472">Membrane</keyword>